<dbReference type="GO" id="GO:0097347">
    <property type="term" value="C:TAM protein secretion complex"/>
    <property type="evidence" value="ECO:0007669"/>
    <property type="project" value="TreeGrafter"/>
</dbReference>
<feature type="domain" description="POTRA" evidence="12">
    <location>
        <begin position="169"/>
        <end position="239"/>
    </location>
</feature>
<protein>
    <recommendedName>
        <fullName evidence="3">Translocation and assembly module subunit TamA</fullName>
    </recommendedName>
    <alternativeName>
        <fullName evidence="9">Autotransporter assembly factor TamA</fullName>
    </alternativeName>
</protein>
<evidence type="ECO:0000256" key="6">
    <source>
        <dbReference type="ARBA" id="ARBA00022729"/>
    </source>
</evidence>
<evidence type="ECO:0000256" key="8">
    <source>
        <dbReference type="ARBA" id="ARBA00023237"/>
    </source>
</evidence>
<dbReference type="Pfam" id="PF01103">
    <property type="entry name" value="Omp85"/>
    <property type="match status" value="1"/>
</dbReference>
<evidence type="ECO:0000256" key="3">
    <source>
        <dbReference type="ARBA" id="ARBA00015419"/>
    </source>
</evidence>
<comment type="subunit">
    <text evidence="10">Interacts with TamB to form the translocation and assembly module (TAM).</text>
</comment>
<dbReference type="EMBL" id="BMFO01000001">
    <property type="protein sequence ID" value="GGF87925.1"/>
    <property type="molecule type" value="Genomic_DNA"/>
</dbReference>
<proteinExistence type="inferred from homology"/>
<sequence length="558" mass="62585">MRINGLDPLLEAHVRAAIALPEAGDKAVEISEGRLAYYVGNINRQVEDSLEPLGYYGAKVSSRLEREGEAVRLVLDVAPGSPVTVRQRNLRMDGAAGGDRFIGFWLEGFEPAEGQPFVHGIYEDNKAAIGQALLDRGYFDQRNTVHAVRVTRAAGAADIDLAWDSGPRYRYGAVRFEGHGFEPGLLDKLVDFERGKPYSQPQINRLQESLGKLDYFSSIQIVPELSAKQDGEVPILVNLTRAQRTNQHASARFGTKTGFGVEYGVERRWINRRGHKLDANAAWAQNEQSFTTLYRIPAFQWLDGWYGIGLVARNEEYTGSNSRYLEAVFSRSGQIRKWELLASVNVRRERFDEFIPDVDQNVPFDLYTSVLYPEFNAVWRDSDDPNYPRDGRAWHYQLRTGYEFSESKSPFVQAGVKHKRVLGLDNGNRLLLRAELGAIWTPDYALFPPSLRYYAGGDQSVRGYGYKEIGQYIGSYNFGGRYLAVASAEYEYRLNPEWAVAGFIDVGDAFDRKPSAHLGIGAGARWRSPIGPVRFDLAYGFDGPKPGIGIHFAIGPDL</sequence>
<evidence type="ECO:0000256" key="1">
    <source>
        <dbReference type="ARBA" id="ARBA00004442"/>
    </source>
</evidence>
<evidence type="ECO:0000313" key="15">
    <source>
        <dbReference type="Proteomes" id="UP000632858"/>
    </source>
</evidence>
<keyword evidence="4" id="KW-1134">Transmembrane beta strand</keyword>
<feature type="domain" description="Bacterial surface antigen (D15)" evidence="11">
    <location>
        <begin position="337"/>
        <end position="555"/>
    </location>
</feature>
<dbReference type="InterPro" id="IPR035243">
    <property type="entry name" value="TamA_POTRA_Dom_1"/>
</dbReference>
<dbReference type="InterPro" id="IPR000184">
    <property type="entry name" value="Bac_surfAg_D15"/>
</dbReference>
<gene>
    <name evidence="14" type="ORF">GCM10010960_07310</name>
</gene>
<keyword evidence="5" id="KW-0812">Transmembrane</keyword>
<dbReference type="PANTHER" id="PTHR12815:SF47">
    <property type="entry name" value="TRANSLOCATION AND ASSEMBLY MODULE SUBUNIT TAMA"/>
    <property type="match status" value="1"/>
</dbReference>
<dbReference type="Pfam" id="PF07244">
    <property type="entry name" value="POTRA"/>
    <property type="match status" value="1"/>
</dbReference>
<evidence type="ECO:0000259" key="13">
    <source>
        <dbReference type="Pfam" id="PF17243"/>
    </source>
</evidence>
<reference evidence="14" key="1">
    <citation type="journal article" date="2014" name="Int. J. Syst. Evol. Microbiol.">
        <title>Complete genome sequence of Corynebacterium casei LMG S-19264T (=DSM 44701T), isolated from a smear-ripened cheese.</title>
        <authorList>
            <consortium name="US DOE Joint Genome Institute (JGI-PGF)"/>
            <person name="Walter F."/>
            <person name="Albersmeier A."/>
            <person name="Kalinowski J."/>
            <person name="Ruckert C."/>
        </authorList>
    </citation>
    <scope>NUCLEOTIDE SEQUENCE</scope>
    <source>
        <strain evidence="14">CGMCC 1.12726</strain>
    </source>
</reference>
<dbReference type="InterPro" id="IPR010827">
    <property type="entry name" value="BamA/TamA_POTRA"/>
</dbReference>
<organism evidence="14 15">
    <name type="scientific">Arenimonas maotaiensis</name>
    <dbReference type="NCBI Taxonomy" id="1446479"/>
    <lineage>
        <taxon>Bacteria</taxon>
        <taxon>Pseudomonadati</taxon>
        <taxon>Pseudomonadota</taxon>
        <taxon>Gammaproteobacteria</taxon>
        <taxon>Lysobacterales</taxon>
        <taxon>Lysobacteraceae</taxon>
        <taxon>Arenimonas</taxon>
    </lineage>
</organism>
<comment type="caution">
    <text evidence="14">The sequence shown here is derived from an EMBL/GenBank/DDBJ whole genome shotgun (WGS) entry which is preliminary data.</text>
</comment>
<feature type="domain" description="TamA POTRA" evidence="13">
    <location>
        <begin position="2"/>
        <end position="79"/>
    </location>
</feature>
<dbReference type="GO" id="GO:0009279">
    <property type="term" value="C:cell outer membrane"/>
    <property type="evidence" value="ECO:0007669"/>
    <property type="project" value="UniProtKB-SubCell"/>
</dbReference>
<comment type="similarity">
    <text evidence="2">Belongs to the TamA family.</text>
</comment>
<evidence type="ECO:0000256" key="7">
    <source>
        <dbReference type="ARBA" id="ARBA00023136"/>
    </source>
</evidence>
<evidence type="ECO:0000256" key="5">
    <source>
        <dbReference type="ARBA" id="ARBA00022692"/>
    </source>
</evidence>
<reference evidence="14" key="2">
    <citation type="submission" date="2020-09" db="EMBL/GenBank/DDBJ databases">
        <authorList>
            <person name="Sun Q."/>
            <person name="Zhou Y."/>
        </authorList>
    </citation>
    <scope>NUCLEOTIDE SEQUENCE</scope>
    <source>
        <strain evidence="14">CGMCC 1.12726</strain>
    </source>
</reference>
<name>A0A917FLD5_9GAMM</name>
<keyword evidence="6" id="KW-0732">Signal</keyword>
<evidence type="ECO:0000256" key="9">
    <source>
        <dbReference type="ARBA" id="ARBA00033063"/>
    </source>
</evidence>
<evidence type="ECO:0000313" key="14">
    <source>
        <dbReference type="EMBL" id="GGF87925.1"/>
    </source>
</evidence>
<comment type="subcellular location">
    <subcellularLocation>
        <location evidence="1">Cell outer membrane</location>
    </subcellularLocation>
</comment>
<keyword evidence="15" id="KW-1185">Reference proteome</keyword>
<accession>A0A917FLD5</accession>
<evidence type="ECO:0000256" key="2">
    <source>
        <dbReference type="ARBA" id="ARBA00010248"/>
    </source>
</evidence>
<dbReference type="InterPro" id="IPR039910">
    <property type="entry name" value="D15-like"/>
</dbReference>
<evidence type="ECO:0000256" key="4">
    <source>
        <dbReference type="ARBA" id="ARBA00022452"/>
    </source>
</evidence>
<dbReference type="Gene3D" id="3.10.20.310">
    <property type="entry name" value="membrane protein fhac"/>
    <property type="match status" value="3"/>
</dbReference>
<evidence type="ECO:0000259" key="12">
    <source>
        <dbReference type="Pfam" id="PF07244"/>
    </source>
</evidence>
<dbReference type="PANTHER" id="PTHR12815">
    <property type="entry name" value="SORTING AND ASSEMBLY MACHINERY SAMM50 PROTEIN FAMILY MEMBER"/>
    <property type="match status" value="1"/>
</dbReference>
<dbReference type="Gene3D" id="2.40.160.50">
    <property type="entry name" value="membrane protein fhac: a member of the omp85/tpsb transporter family"/>
    <property type="match status" value="1"/>
</dbReference>
<dbReference type="AlphaFoldDB" id="A0A917FLD5"/>
<evidence type="ECO:0000259" key="11">
    <source>
        <dbReference type="Pfam" id="PF01103"/>
    </source>
</evidence>
<evidence type="ECO:0000256" key="10">
    <source>
        <dbReference type="ARBA" id="ARBA00093548"/>
    </source>
</evidence>
<keyword evidence="8" id="KW-0998">Cell outer membrane</keyword>
<dbReference type="Proteomes" id="UP000632858">
    <property type="component" value="Unassembled WGS sequence"/>
</dbReference>
<keyword evidence="7" id="KW-0472">Membrane</keyword>
<dbReference type="Pfam" id="PF17243">
    <property type="entry name" value="POTRA_TamA_1"/>
    <property type="match status" value="1"/>
</dbReference>
<dbReference type="GO" id="GO:0009306">
    <property type="term" value="P:protein secretion"/>
    <property type="evidence" value="ECO:0007669"/>
    <property type="project" value="TreeGrafter"/>
</dbReference>